<feature type="transmembrane region" description="Helical" evidence="1">
    <location>
        <begin position="100"/>
        <end position="116"/>
    </location>
</feature>
<dbReference type="OrthoDB" id="7356190at2"/>
<dbReference type="InterPro" id="IPR026267">
    <property type="entry name" value="YgjV"/>
</dbReference>
<name>A0A5M6J3U8_9PROT</name>
<keyword evidence="1" id="KW-0472">Membrane</keyword>
<feature type="transmembrane region" description="Helical" evidence="1">
    <location>
        <begin position="77"/>
        <end position="94"/>
    </location>
</feature>
<dbReference type="RefSeq" id="WP_150038750.1">
    <property type="nucleotide sequence ID" value="NZ_OW485601.1"/>
</dbReference>
<dbReference type="Proteomes" id="UP000325255">
    <property type="component" value="Unassembled WGS sequence"/>
</dbReference>
<dbReference type="InterPro" id="IPR019629">
    <property type="entry name" value="Uncharacterised_HI1736/YgjV"/>
</dbReference>
<reference evidence="2 3" key="1">
    <citation type="submission" date="2019-09" db="EMBL/GenBank/DDBJ databases">
        <title>Genome sequence of Rhodovastum atsumiense, a diverse member of the Acetobacteraceae family of non-sulfur purple photosynthetic bacteria.</title>
        <authorList>
            <person name="Meyer T."/>
            <person name="Kyndt J."/>
        </authorList>
    </citation>
    <scope>NUCLEOTIDE SEQUENCE [LARGE SCALE GENOMIC DNA]</scope>
    <source>
        <strain evidence="2 3">DSM 21279</strain>
    </source>
</reference>
<dbReference type="EMBL" id="VWPK01000002">
    <property type="protein sequence ID" value="KAA5614288.1"/>
    <property type="molecule type" value="Genomic_DNA"/>
</dbReference>
<accession>A0A5M6J3U8</accession>
<dbReference type="PIRSF" id="PIRSF011443">
    <property type="entry name" value="YgjV"/>
    <property type="match status" value="1"/>
</dbReference>
<evidence type="ECO:0000313" key="2">
    <source>
        <dbReference type="EMBL" id="KAA5614288.1"/>
    </source>
</evidence>
<organism evidence="2 3">
    <name type="scientific">Rhodovastum atsumiense</name>
    <dbReference type="NCBI Taxonomy" id="504468"/>
    <lineage>
        <taxon>Bacteria</taxon>
        <taxon>Pseudomonadati</taxon>
        <taxon>Pseudomonadota</taxon>
        <taxon>Alphaproteobacteria</taxon>
        <taxon>Acetobacterales</taxon>
        <taxon>Acetobacteraceae</taxon>
        <taxon>Rhodovastum</taxon>
    </lineage>
</organism>
<keyword evidence="1" id="KW-1133">Transmembrane helix</keyword>
<keyword evidence="3" id="KW-1185">Reference proteome</keyword>
<keyword evidence="1" id="KW-0812">Transmembrane</keyword>
<evidence type="ECO:0000256" key="1">
    <source>
        <dbReference type="SAM" id="Phobius"/>
    </source>
</evidence>
<evidence type="ECO:0000313" key="3">
    <source>
        <dbReference type="Proteomes" id="UP000325255"/>
    </source>
</evidence>
<dbReference type="AlphaFoldDB" id="A0A5M6J3U8"/>
<proteinExistence type="predicted"/>
<comment type="caution">
    <text evidence="2">The sequence shown here is derived from an EMBL/GenBank/DDBJ whole genome shotgun (WGS) entry which is preliminary data.</text>
</comment>
<protein>
    <submittedName>
        <fullName evidence="2">YgjV family protein</fullName>
    </submittedName>
</protein>
<sequence>MDGFQPFSTTQCVGYVALALGVAAFLQKRDVSLKLLNGTQNIAYALHFVLLGNMAAGTSAFVSAARSLLAARFRAPWLAGVFIALNLALGLPVLQSPFGLVPIIAGCSATAAVFLLQGVKLRLVLLGCTMAWLVNNIVSGSIGGTVLEAFVAVANTTTIIRLLRG</sequence>
<gene>
    <name evidence="2" type="ORF">F1189_01445</name>
</gene>
<feature type="transmembrane region" description="Helical" evidence="1">
    <location>
        <begin position="42"/>
        <end position="65"/>
    </location>
</feature>
<dbReference type="Pfam" id="PF10688">
    <property type="entry name" value="Imp-YgjV"/>
    <property type="match status" value="1"/>
</dbReference>